<dbReference type="EMBL" id="CP003093">
    <property type="protein sequence ID" value="AER56164.1"/>
    <property type="molecule type" value="Genomic_DNA"/>
</dbReference>
<dbReference type="EC" id="3.1.-.-" evidence="5"/>
<dbReference type="InterPro" id="IPR022907">
    <property type="entry name" value="VapC_family"/>
</dbReference>
<feature type="domain" description="PIN" evidence="6">
    <location>
        <begin position="3"/>
        <end position="130"/>
    </location>
</feature>
<keyword evidence="5" id="KW-0460">Magnesium</keyword>
<feature type="binding site" evidence="5">
    <location>
        <position position="5"/>
    </location>
    <ligand>
        <name>Mg(2+)</name>
        <dbReference type="ChEBI" id="CHEBI:18420"/>
    </ligand>
</feature>
<reference evidence="7 8" key="1">
    <citation type="journal article" date="2012" name="J. Bacteriol.">
        <title>Complete Genome Sequence of the BTEX-Degrading Bacterium Pseudoxanthomonas spadix BD-a59.</title>
        <authorList>
            <person name="Lee S.H."/>
            <person name="Jin H.M."/>
            <person name="Lee H.J."/>
            <person name="Kim J.M."/>
            <person name="Jeon C.O."/>
        </authorList>
    </citation>
    <scope>NUCLEOTIDE SEQUENCE [LARGE SCALE GENOMIC DNA]</scope>
    <source>
        <strain evidence="7 8">BD-a59</strain>
    </source>
</reference>
<accession>G7UTR1</accession>
<evidence type="ECO:0000313" key="7">
    <source>
        <dbReference type="EMBL" id="AER56164.1"/>
    </source>
</evidence>
<evidence type="ECO:0000256" key="1">
    <source>
        <dbReference type="ARBA" id="ARBA00022649"/>
    </source>
</evidence>
<keyword evidence="2 5" id="KW-0540">Nuclease</keyword>
<feature type="binding site" evidence="5">
    <location>
        <position position="105"/>
    </location>
    <ligand>
        <name>Mg(2+)</name>
        <dbReference type="ChEBI" id="CHEBI:18420"/>
    </ligand>
</feature>
<evidence type="ECO:0000256" key="5">
    <source>
        <dbReference type="HAMAP-Rule" id="MF_00265"/>
    </source>
</evidence>
<dbReference type="AlphaFoldDB" id="G7UTR1"/>
<organism evidence="7 8">
    <name type="scientific">Pseudoxanthomonas spadix (strain BD-a59)</name>
    <dbReference type="NCBI Taxonomy" id="1045855"/>
    <lineage>
        <taxon>Bacteria</taxon>
        <taxon>Pseudomonadati</taxon>
        <taxon>Pseudomonadota</taxon>
        <taxon>Gammaproteobacteria</taxon>
        <taxon>Lysobacterales</taxon>
        <taxon>Lysobacteraceae</taxon>
        <taxon>Pseudoxanthomonas</taxon>
    </lineage>
</organism>
<dbReference type="OrthoDB" id="557780at2"/>
<evidence type="ECO:0000256" key="4">
    <source>
        <dbReference type="ARBA" id="ARBA00022801"/>
    </source>
</evidence>
<keyword evidence="8" id="KW-1185">Reference proteome</keyword>
<keyword evidence="3 5" id="KW-0479">Metal-binding</keyword>
<protein>
    <recommendedName>
        <fullName evidence="5">Ribonuclease VapC</fullName>
        <shortName evidence="5">RNase VapC</shortName>
        <ecNumber evidence="5">3.1.-.-</ecNumber>
    </recommendedName>
    <alternativeName>
        <fullName evidence="5">Toxin VapC</fullName>
    </alternativeName>
</protein>
<dbReference type="eggNOG" id="COG1848">
    <property type="taxonomic scope" value="Bacteria"/>
</dbReference>
<dbReference type="CDD" id="cd09874">
    <property type="entry name" value="PIN_MT3492-like"/>
    <property type="match status" value="1"/>
</dbReference>
<comment type="function">
    <text evidence="5">Toxic component of a toxin-antitoxin (TA) system. An RNase.</text>
</comment>
<keyword evidence="1 5" id="KW-1277">Toxin-antitoxin system</keyword>
<dbReference type="HOGENOM" id="CLU_119496_4_1_6"/>
<dbReference type="STRING" id="1045855.DSC_07565"/>
<dbReference type="RefSeq" id="WP_014160340.1">
    <property type="nucleotide sequence ID" value="NC_016147.2"/>
</dbReference>
<comment type="cofactor">
    <cofactor evidence="5">
        <name>Mg(2+)</name>
        <dbReference type="ChEBI" id="CHEBI:18420"/>
    </cofactor>
</comment>
<evidence type="ECO:0000256" key="2">
    <source>
        <dbReference type="ARBA" id="ARBA00022722"/>
    </source>
</evidence>
<dbReference type="InterPro" id="IPR029060">
    <property type="entry name" value="PIN-like_dom_sf"/>
</dbReference>
<dbReference type="KEGG" id="psd:DSC_07565"/>
<name>G7UTR1_PSEUP</name>
<dbReference type="GO" id="GO:0000287">
    <property type="term" value="F:magnesium ion binding"/>
    <property type="evidence" value="ECO:0007669"/>
    <property type="project" value="UniProtKB-UniRule"/>
</dbReference>
<dbReference type="GO" id="GO:0016787">
    <property type="term" value="F:hydrolase activity"/>
    <property type="evidence" value="ECO:0007669"/>
    <property type="project" value="UniProtKB-KW"/>
</dbReference>
<comment type="similarity">
    <text evidence="5">Belongs to the PINc/VapC protein family.</text>
</comment>
<dbReference type="GO" id="GO:0004540">
    <property type="term" value="F:RNA nuclease activity"/>
    <property type="evidence" value="ECO:0007669"/>
    <property type="project" value="InterPro"/>
</dbReference>
<proteinExistence type="inferred from homology"/>
<gene>
    <name evidence="5" type="primary">vapC</name>
    <name evidence="7" type="ordered locus">DSC_07565</name>
</gene>
<dbReference type="HAMAP" id="MF_00265">
    <property type="entry name" value="VapC_Nob1"/>
    <property type="match status" value="1"/>
</dbReference>
<sequence length="140" mass="14582">MLYVDTSILVAALTREPATGRMQAWLADQAAGVLAISEWVLTEFSAAMSVKVRTGQLAAPDRAEALAVFTALVDASFQVLPVSGQDFRVAARLADQHATGLRAGDALHLAVASRRGARVRTLDRGLAAAAEALGVSVALV</sequence>
<dbReference type="Gene3D" id="3.40.50.1010">
    <property type="entry name" value="5'-nuclease"/>
    <property type="match status" value="1"/>
</dbReference>
<dbReference type="Proteomes" id="UP000005870">
    <property type="component" value="Chromosome"/>
</dbReference>
<evidence type="ECO:0000259" key="6">
    <source>
        <dbReference type="Pfam" id="PF01850"/>
    </source>
</evidence>
<dbReference type="Pfam" id="PF01850">
    <property type="entry name" value="PIN"/>
    <property type="match status" value="1"/>
</dbReference>
<dbReference type="GO" id="GO:0090729">
    <property type="term" value="F:toxin activity"/>
    <property type="evidence" value="ECO:0007669"/>
    <property type="project" value="UniProtKB-KW"/>
</dbReference>
<keyword evidence="5" id="KW-0800">Toxin</keyword>
<keyword evidence="4 5" id="KW-0378">Hydrolase</keyword>
<dbReference type="InterPro" id="IPR002716">
    <property type="entry name" value="PIN_dom"/>
</dbReference>
<dbReference type="SUPFAM" id="SSF88723">
    <property type="entry name" value="PIN domain-like"/>
    <property type="match status" value="1"/>
</dbReference>
<evidence type="ECO:0000256" key="3">
    <source>
        <dbReference type="ARBA" id="ARBA00022723"/>
    </source>
</evidence>
<evidence type="ECO:0000313" key="8">
    <source>
        <dbReference type="Proteomes" id="UP000005870"/>
    </source>
</evidence>